<evidence type="ECO:0000256" key="1">
    <source>
        <dbReference type="SAM" id="MobiDB-lite"/>
    </source>
</evidence>
<dbReference type="InterPro" id="IPR032735">
    <property type="entry name" value="BROMI_M"/>
</dbReference>
<evidence type="ECO:0000313" key="4">
    <source>
        <dbReference type="Proteomes" id="UP001152759"/>
    </source>
</evidence>
<dbReference type="Proteomes" id="UP001152759">
    <property type="component" value="Chromosome 9"/>
</dbReference>
<feature type="region of interest" description="Disordered" evidence="1">
    <location>
        <begin position="530"/>
        <end position="560"/>
    </location>
</feature>
<gene>
    <name evidence="3" type="ORF">BEMITA_LOCUS13803</name>
</gene>
<proteinExistence type="predicted"/>
<keyword evidence="4" id="KW-1185">Reference proteome</keyword>
<sequence>MYHQGTVKNHHEDNTEDNSSDQPFDDKSPKLGNEQLGAKKTDIPLNVDPSVMKYVSNTIEEFVAGDLDSEIQNLPEIDPSAWEAEAYNISKLLFDKHHQKIEQNLREFLRGKESYVNFPLPCEGENESETSEPSNMTLTYFNEAQESIIESQACHDIVHCIGNDKNADMRLKYLKILANLQSFDDIDCDSWMDILKKLKKNLTDENSEIFSITLQIHSKLASSMKAFFLQEAVKNLVEHLYYQYHFKKFPHLEINVDDEIARRTVYIFVSLVDILKHIGHNFMRVSDKVLHEVLSCFVNLIFVHPFNLTDLKQIYQTETLCPYAFLSALDPSASWLTRLLFNLKSRQVAMSVFKENKKFFRHKIEQVFEWFQLPDTSIPIPAERQAATLGSVKLLTIKYAMVVHTISMFSHVCQYSEGKKMFANFCSEHKSINYESFVGIMVRFLQNFQEFEKIRTTFFSEKLIDTVADCVVKMLPTENTESLRLILVEIFAPLRSSENISKPYAAFLNKVFDSPSVSAFIIAQSSSHNLSSDRTMSTTSTNSSQSNSSRSKRSNSGCESVHTAKSDKSFELIVDENISVKVIVQYVHVYMNTHSTDDLSVIEKLLEIVLKFFTLPDTLILLHSYLHSIIFDVFQLTSLITQDFCSTREKCHNAGRSEENTIKR</sequence>
<accession>A0A9P0F9L4</accession>
<dbReference type="AlphaFoldDB" id="A0A9P0F9L4"/>
<name>A0A9P0F9L4_BEMTA</name>
<dbReference type="InterPro" id="IPR016024">
    <property type="entry name" value="ARM-type_fold"/>
</dbReference>
<evidence type="ECO:0000313" key="3">
    <source>
        <dbReference type="EMBL" id="CAH0395638.1"/>
    </source>
</evidence>
<reference evidence="3" key="1">
    <citation type="submission" date="2021-12" db="EMBL/GenBank/DDBJ databases">
        <authorList>
            <person name="King R."/>
        </authorList>
    </citation>
    <scope>NUCLEOTIDE SEQUENCE</scope>
</reference>
<evidence type="ECO:0000259" key="2">
    <source>
        <dbReference type="Pfam" id="PF14961"/>
    </source>
</evidence>
<feature type="region of interest" description="Disordered" evidence="1">
    <location>
        <begin position="1"/>
        <end position="42"/>
    </location>
</feature>
<dbReference type="Pfam" id="PF14961">
    <property type="entry name" value="BROMI"/>
    <property type="match status" value="1"/>
</dbReference>
<protein>
    <recommendedName>
        <fullName evidence="2">BROMI middle region domain-containing protein</fullName>
    </recommendedName>
</protein>
<dbReference type="EMBL" id="OU963870">
    <property type="protein sequence ID" value="CAH0395638.1"/>
    <property type="molecule type" value="Genomic_DNA"/>
</dbReference>
<dbReference type="SUPFAM" id="SSF48371">
    <property type="entry name" value="ARM repeat"/>
    <property type="match status" value="1"/>
</dbReference>
<feature type="compositionally biased region" description="Low complexity" evidence="1">
    <location>
        <begin position="532"/>
        <end position="549"/>
    </location>
</feature>
<feature type="domain" description="BROMI middle region" evidence="2">
    <location>
        <begin position="157"/>
        <end position="445"/>
    </location>
</feature>
<organism evidence="3 4">
    <name type="scientific">Bemisia tabaci</name>
    <name type="common">Sweetpotato whitefly</name>
    <name type="synonym">Aleurodes tabaci</name>
    <dbReference type="NCBI Taxonomy" id="7038"/>
    <lineage>
        <taxon>Eukaryota</taxon>
        <taxon>Metazoa</taxon>
        <taxon>Ecdysozoa</taxon>
        <taxon>Arthropoda</taxon>
        <taxon>Hexapoda</taxon>
        <taxon>Insecta</taxon>
        <taxon>Pterygota</taxon>
        <taxon>Neoptera</taxon>
        <taxon>Paraneoptera</taxon>
        <taxon>Hemiptera</taxon>
        <taxon>Sternorrhyncha</taxon>
        <taxon>Aleyrodoidea</taxon>
        <taxon>Aleyrodidae</taxon>
        <taxon>Aleyrodinae</taxon>
        <taxon>Bemisia</taxon>
    </lineage>
</organism>